<dbReference type="Proteomes" id="UP000293360">
    <property type="component" value="Unassembled WGS sequence"/>
</dbReference>
<dbReference type="InterPro" id="IPR053137">
    <property type="entry name" value="NLR-like"/>
</dbReference>
<accession>A0A4Q4SV83</accession>
<keyword evidence="4" id="KW-1185">Reference proteome</keyword>
<gene>
    <name evidence="3" type="ORF">DL764_010100</name>
</gene>
<reference evidence="3 4" key="1">
    <citation type="submission" date="2018-06" db="EMBL/GenBank/DDBJ databases">
        <title>Complete Genomes of Monosporascus.</title>
        <authorList>
            <person name="Robinson A.J."/>
            <person name="Natvig D.O."/>
        </authorList>
    </citation>
    <scope>NUCLEOTIDE SEQUENCE [LARGE SCALE GENOMIC DNA]</scope>
    <source>
        <strain evidence="3 4">CBS 110550</strain>
    </source>
</reference>
<dbReference type="InterPro" id="IPR056884">
    <property type="entry name" value="NPHP3-like_N"/>
</dbReference>
<name>A0A4Q4SV83_9PEZI</name>
<comment type="caution">
    <text evidence="3">The sequence shown here is derived from an EMBL/GenBank/DDBJ whole genome shotgun (WGS) entry which is preliminary data.</text>
</comment>
<evidence type="ECO:0000259" key="2">
    <source>
        <dbReference type="Pfam" id="PF24883"/>
    </source>
</evidence>
<feature type="domain" description="Nephrocystin 3-like N-terminal" evidence="2">
    <location>
        <begin position="309"/>
        <end position="371"/>
    </location>
</feature>
<dbReference type="GO" id="GO:0003824">
    <property type="term" value="F:catalytic activity"/>
    <property type="evidence" value="ECO:0007669"/>
    <property type="project" value="InterPro"/>
</dbReference>
<dbReference type="EMBL" id="QJNU01001173">
    <property type="protein sequence ID" value="RYO78683.1"/>
    <property type="molecule type" value="Genomic_DNA"/>
</dbReference>
<dbReference type="OrthoDB" id="1577640at2759"/>
<protein>
    <recommendedName>
        <fullName evidence="2">Nephrocystin 3-like N-terminal domain-containing protein</fullName>
    </recommendedName>
</protein>
<proteinExistence type="predicted"/>
<sequence>MSDPIRYSVGWICAISTEFVAAQALLDETHDGPQHVTIHDNNSYVLGTVGKHNVAIAVLPDGEYGLSSAAITARDMVHSFPNIRISLMVGIGGGALSTKHDVRLGDVVEQKFQTTRILSQPPTVLRTAVGSLKAAHEIDGAQLDDIINQALLKKPRLRQKYQRQDPDNDRLYRPDFVHSIDATSCTGYCDCQPSNWVPRSTRDEYKDNPTVHYGLIASANQLMKDAYIRDKHEEEEDVLCFEMEAAGLINHFPGLVIRGICDYANSHKHKAWQRYAAMAAAANTKGLLAKIAPNKLEAEKIVDILDSRCGKTILSSTVIETLRVTGKDRIVLHFYFAFNDKTKQKLEDLIRSLVIQLGLLRDDCQKLLEDLFFTCSHGRRLPSCDELCSVWLPAD</sequence>
<dbReference type="SUPFAM" id="SSF53167">
    <property type="entry name" value="Purine and uridine phosphorylases"/>
    <property type="match status" value="1"/>
</dbReference>
<dbReference type="InterPro" id="IPR035994">
    <property type="entry name" value="Nucleoside_phosphorylase_sf"/>
</dbReference>
<evidence type="ECO:0000256" key="1">
    <source>
        <dbReference type="ARBA" id="ARBA00022737"/>
    </source>
</evidence>
<evidence type="ECO:0000313" key="4">
    <source>
        <dbReference type="Proteomes" id="UP000293360"/>
    </source>
</evidence>
<organism evidence="3 4">
    <name type="scientific">Monosporascus ibericus</name>
    <dbReference type="NCBI Taxonomy" id="155417"/>
    <lineage>
        <taxon>Eukaryota</taxon>
        <taxon>Fungi</taxon>
        <taxon>Dikarya</taxon>
        <taxon>Ascomycota</taxon>
        <taxon>Pezizomycotina</taxon>
        <taxon>Sordariomycetes</taxon>
        <taxon>Xylariomycetidae</taxon>
        <taxon>Xylariales</taxon>
        <taxon>Xylariales incertae sedis</taxon>
        <taxon>Monosporascus</taxon>
    </lineage>
</organism>
<keyword evidence="1" id="KW-0677">Repeat</keyword>
<dbReference type="GO" id="GO:0009116">
    <property type="term" value="P:nucleoside metabolic process"/>
    <property type="evidence" value="ECO:0007669"/>
    <property type="project" value="InterPro"/>
</dbReference>
<dbReference type="Pfam" id="PF24883">
    <property type="entry name" value="NPHP3_N"/>
    <property type="match status" value="1"/>
</dbReference>
<dbReference type="PANTHER" id="PTHR46082">
    <property type="entry name" value="ATP/GTP-BINDING PROTEIN-RELATED"/>
    <property type="match status" value="1"/>
</dbReference>
<evidence type="ECO:0000313" key="3">
    <source>
        <dbReference type="EMBL" id="RYO78683.1"/>
    </source>
</evidence>
<dbReference type="Gene3D" id="3.40.50.1580">
    <property type="entry name" value="Nucleoside phosphorylase domain"/>
    <property type="match status" value="1"/>
</dbReference>
<dbReference type="PANTHER" id="PTHR46082:SF11">
    <property type="entry name" value="AAA+ ATPASE DOMAIN-CONTAINING PROTEIN-RELATED"/>
    <property type="match status" value="1"/>
</dbReference>
<dbReference type="STRING" id="155417.A0A4Q4SV83"/>
<dbReference type="AlphaFoldDB" id="A0A4Q4SV83"/>